<organism evidence="1 2">
    <name type="scientific">Eragrostis curvula</name>
    <name type="common">weeping love grass</name>
    <dbReference type="NCBI Taxonomy" id="38414"/>
    <lineage>
        <taxon>Eukaryota</taxon>
        <taxon>Viridiplantae</taxon>
        <taxon>Streptophyta</taxon>
        <taxon>Embryophyta</taxon>
        <taxon>Tracheophyta</taxon>
        <taxon>Spermatophyta</taxon>
        <taxon>Magnoliopsida</taxon>
        <taxon>Liliopsida</taxon>
        <taxon>Poales</taxon>
        <taxon>Poaceae</taxon>
        <taxon>PACMAD clade</taxon>
        <taxon>Chloridoideae</taxon>
        <taxon>Eragrostideae</taxon>
        <taxon>Eragrostidinae</taxon>
        <taxon>Eragrostis</taxon>
    </lineage>
</organism>
<dbReference type="AlphaFoldDB" id="A0A5J9WL19"/>
<protein>
    <submittedName>
        <fullName evidence="1">Uncharacterized protein</fullName>
    </submittedName>
</protein>
<gene>
    <name evidence="1" type="ORF">EJB05_00235</name>
</gene>
<reference evidence="1 2" key="1">
    <citation type="journal article" date="2019" name="Sci. Rep.">
        <title>A high-quality genome of Eragrostis curvula grass provides insights into Poaceae evolution and supports new strategies to enhance forage quality.</title>
        <authorList>
            <person name="Carballo J."/>
            <person name="Santos B.A.C.M."/>
            <person name="Zappacosta D."/>
            <person name="Garbus I."/>
            <person name="Selva J.P."/>
            <person name="Gallo C.A."/>
            <person name="Diaz A."/>
            <person name="Albertini E."/>
            <person name="Caccamo M."/>
            <person name="Echenique V."/>
        </authorList>
    </citation>
    <scope>NUCLEOTIDE SEQUENCE [LARGE SCALE GENOMIC DNA]</scope>
    <source>
        <strain evidence="2">cv. Victoria</strain>
        <tissue evidence="1">Leaf</tissue>
    </source>
</reference>
<sequence>MRVGKVASVFLPCVDLTGRHLGVHLVIASVVLASSCAQAARVLGGRREVLNRLVEVEEGTCTGEHDGELFAKKREEGRERTMLCHERKEASKQKDDNLPGESMRMLCFPSDAQIKENGLGFAGKGKSIGRYAGQPGIVETRNPGFGDVVSLEIASDEFQNEATSRVNKRGFGDVMSLKTANEESP</sequence>
<dbReference type="EMBL" id="RWGY01000002">
    <property type="protein sequence ID" value="TVU48949.1"/>
    <property type="molecule type" value="Genomic_DNA"/>
</dbReference>
<evidence type="ECO:0000313" key="2">
    <source>
        <dbReference type="Proteomes" id="UP000324897"/>
    </source>
</evidence>
<name>A0A5J9WL19_9POAL</name>
<accession>A0A5J9WL19</accession>
<evidence type="ECO:0000313" key="1">
    <source>
        <dbReference type="EMBL" id="TVU48949.1"/>
    </source>
</evidence>
<keyword evidence="2" id="KW-1185">Reference proteome</keyword>
<dbReference type="Proteomes" id="UP000324897">
    <property type="component" value="Chromosome 6"/>
</dbReference>
<proteinExistence type="predicted"/>
<comment type="caution">
    <text evidence="1">The sequence shown here is derived from an EMBL/GenBank/DDBJ whole genome shotgun (WGS) entry which is preliminary data.</text>
</comment>
<dbReference type="Gramene" id="TVU48949">
    <property type="protein sequence ID" value="TVU48949"/>
    <property type="gene ID" value="EJB05_00235"/>
</dbReference>